<comment type="caution">
    <text evidence="1">The sequence shown here is derived from an EMBL/GenBank/DDBJ whole genome shotgun (WGS) entry which is preliminary data.</text>
</comment>
<dbReference type="Proteomes" id="UP000789342">
    <property type="component" value="Unassembled WGS sequence"/>
</dbReference>
<accession>A0A9N8VSH0</accession>
<organism evidence="1 2">
    <name type="scientific">Acaulospora morrowiae</name>
    <dbReference type="NCBI Taxonomy" id="94023"/>
    <lineage>
        <taxon>Eukaryota</taxon>
        <taxon>Fungi</taxon>
        <taxon>Fungi incertae sedis</taxon>
        <taxon>Mucoromycota</taxon>
        <taxon>Glomeromycotina</taxon>
        <taxon>Glomeromycetes</taxon>
        <taxon>Diversisporales</taxon>
        <taxon>Acaulosporaceae</taxon>
        <taxon>Acaulospora</taxon>
    </lineage>
</organism>
<dbReference type="EMBL" id="CAJVPV010000598">
    <property type="protein sequence ID" value="CAG8464782.1"/>
    <property type="molecule type" value="Genomic_DNA"/>
</dbReference>
<dbReference type="AlphaFoldDB" id="A0A9N8VSH0"/>
<proteinExistence type="predicted"/>
<gene>
    <name evidence="1" type="ORF">AMORRO_LOCUS1575</name>
</gene>
<sequence length="159" mass="17907">MNPSPSSVNIKVNMGNVLNKKKKMKDTTSTEQTSLTSNFRLGPVSSKVFKAGDKFLSKQNFDFKILYKLRSFVEQDDQLGDVSEEKKVLSYGVEAGKLGQAAVDNAKFGLNSMKSLFLTILETTSEEFDKTIGIIARELREHDSYQHLIRVYACKKENL</sequence>
<dbReference type="OrthoDB" id="2013972at2759"/>
<evidence type="ECO:0000313" key="1">
    <source>
        <dbReference type="EMBL" id="CAG8464782.1"/>
    </source>
</evidence>
<name>A0A9N8VSH0_9GLOM</name>
<evidence type="ECO:0000313" key="2">
    <source>
        <dbReference type="Proteomes" id="UP000789342"/>
    </source>
</evidence>
<keyword evidence="2" id="KW-1185">Reference proteome</keyword>
<reference evidence="1" key="1">
    <citation type="submission" date="2021-06" db="EMBL/GenBank/DDBJ databases">
        <authorList>
            <person name="Kallberg Y."/>
            <person name="Tangrot J."/>
            <person name="Rosling A."/>
        </authorList>
    </citation>
    <scope>NUCLEOTIDE SEQUENCE</scope>
    <source>
        <strain evidence="1">CL551</strain>
    </source>
</reference>
<protein>
    <submittedName>
        <fullName evidence="1">18533_t:CDS:1</fullName>
    </submittedName>
</protein>